<dbReference type="Proteomes" id="UP000605970">
    <property type="component" value="Unassembled WGS sequence"/>
</dbReference>
<dbReference type="SUPFAM" id="SSF47473">
    <property type="entry name" value="EF-hand"/>
    <property type="match status" value="1"/>
</dbReference>
<dbReference type="Gene3D" id="1.10.238.10">
    <property type="entry name" value="EF-hand"/>
    <property type="match status" value="1"/>
</dbReference>
<accession>A0A8S9ZFB0</accession>
<evidence type="ECO:0000313" key="3">
    <source>
        <dbReference type="Proteomes" id="UP000605970"/>
    </source>
</evidence>
<dbReference type="InterPro" id="IPR008907">
    <property type="entry name" value="TPP/p25"/>
</dbReference>
<proteinExistence type="inferred from homology"/>
<evidence type="ECO:0000256" key="1">
    <source>
        <dbReference type="ARBA" id="ARBA00010994"/>
    </source>
</evidence>
<dbReference type="EMBL" id="JABEBT010000116">
    <property type="protein sequence ID" value="KAF7631145.1"/>
    <property type="molecule type" value="Genomic_DNA"/>
</dbReference>
<gene>
    <name evidence="2" type="ORF">Mgra_00008586</name>
</gene>
<dbReference type="GO" id="GO:0001578">
    <property type="term" value="P:microtubule bundle formation"/>
    <property type="evidence" value="ECO:0007669"/>
    <property type="project" value="TreeGrafter"/>
</dbReference>
<name>A0A8S9ZFB0_9BILA</name>
<dbReference type="GO" id="GO:0015631">
    <property type="term" value="F:tubulin binding"/>
    <property type="evidence" value="ECO:0007669"/>
    <property type="project" value="InterPro"/>
</dbReference>
<protein>
    <submittedName>
        <fullName evidence="2">Uncharacterized protein</fullName>
    </submittedName>
</protein>
<dbReference type="GO" id="GO:0032273">
    <property type="term" value="P:positive regulation of protein polymerization"/>
    <property type="evidence" value="ECO:0007669"/>
    <property type="project" value="TreeGrafter"/>
</dbReference>
<organism evidence="2 3">
    <name type="scientific">Meloidogyne graminicola</name>
    <dbReference type="NCBI Taxonomy" id="189291"/>
    <lineage>
        <taxon>Eukaryota</taxon>
        <taxon>Metazoa</taxon>
        <taxon>Ecdysozoa</taxon>
        <taxon>Nematoda</taxon>
        <taxon>Chromadorea</taxon>
        <taxon>Rhabditida</taxon>
        <taxon>Tylenchina</taxon>
        <taxon>Tylenchomorpha</taxon>
        <taxon>Tylenchoidea</taxon>
        <taxon>Meloidogynidae</taxon>
        <taxon>Meloidogyninae</taxon>
        <taxon>Meloidogyne</taxon>
    </lineage>
</organism>
<dbReference type="AlphaFoldDB" id="A0A8S9ZFB0"/>
<sequence length="104" mass="12098">MSHSSSSDKTDYEFRWKNPKEIKRKWESFAKFGHTSAQAPKIVEMTGKNFDKWLKDAEVIDGKLITTTMTGIVRKSELFAFSKVTGYSFELKKKVSLKRKRRST</sequence>
<comment type="caution">
    <text evidence="2">The sequence shown here is derived from an EMBL/GenBank/DDBJ whole genome shotgun (WGS) entry which is preliminary data.</text>
</comment>
<reference evidence="2" key="1">
    <citation type="journal article" date="2020" name="Ecol. Evol.">
        <title>Genome structure and content of the rice root-knot nematode (Meloidogyne graminicola).</title>
        <authorList>
            <person name="Phan N.T."/>
            <person name="Danchin E.G.J."/>
            <person name="Klopp C."/>
            <person name="Perfus-Barbeoch L."/>
            <person name="Kozlowski D.K."/>
            <person name="Koutsovoulos G.D."/>
            <person name="Lopez-Roques C."/>
            <person name="Bouchez O."/>
            <person name="Zahm M."/>
            <person name="Besnard G."/>
            <person name="Bellafiore S."/>
        </authorList>
    </citation>
    <scope>NUCLEOTIDE SEQUENCE</scope>
    <source>
        <strain evidence="2">VN-18</strain>
    </source>
</reference>
<keyword evidence="3" id="KW-1185">Reference proteome</keyword>
<dbReference type="GO" id="GO:0005874">
    <property type="term" value="C:microtubule"/>
    <property type="evidence" value="ECO:0007669"/>
    <property type="project" value="TreeGrafter"/>
</dbReference>
<feature type="non-terminal residue" evidence="2">
    <location>
        <position position="1"/>
    </location>
</feature>
<evidence type="ECO:0000313" key="2">
    <source>
        <dbReference type="EMBL" id="KAF7631145.1"/>
    </source>
</evidence>
<dbReference type="PANTHER" id="PTHR12932">
    <property type="entry name" value="P25 ALPHA-RELATED"/>
    <property type="match status" value="1"/>
</dbReference>
<dbReference type="InterPro" id="IPR011992">
    <property type="entry name" value="EF-hand-dom_pair"/>
</dbReference>
<dbReference type="PANTHER" id="PTHR12932:SF9">
    <property type="entry name" value="TUBULIN POLYMERIZATION-PROMOTING PROTEIN HOMOLOG"/>
    <property type="match status" value="1"/>
</dbReference>
<comment type="similarity">
    <text evidence="1">Belongs to the TPPP family.</text>
</comment>
<dbReference type="Pfam" id="PF05517">
    <property type="entry name" value="p25-alpha"/>
    <property type="match status" value="1"/>
</dbReference>
<dbReference type="GO" id="GO:0046785">
    <property type="term" value="P:microtubule polymerization"/>
    <property type="evidence" value="ECO:0007669"/>
    <property type="project" value="InterPro"/>
</dbReference>
<dbReference type="OrthoDB" id="548799at2759"/>